<dbReference type="PROSITE" id="PS50280">
    <property type="entry name" value="SET"/>
    <property type="match status" value="1"/>
</dbReference>
<keyword evidence="2" id="KW-0804">Transcription</keyword>
<dbReference type="GO" id="GO:0003682">
    <property type="term" value="F:chromatin binding"/>
    <property type="evidence" value="ECO:0007669"/>
    <property type="project" value="TreeGrafter"/>
</dbReference>
<dbReference type="GO" id="GO:0005634">
    <property type="term" value="C:nucleus"/>
    <property type="evidence" value="ECO:0007669"/>
    <property type="project" value="TreeGrafter"/>
</dbReference>
<dbReference type="AlphaFoldDB" id="W4JQF0"/>
<dbReference type="GO" id="GO:0031507">
    <property type="term" value="P:heterochromatin formation"/>
    <property type="evidence" value="ECO:0007669"/>
    <property type="project" value="TreeGrafter"/>
</dbReference>
<sequence length="265" mass="29982">MSTDDDDFLTVETYSEDGKISKTTHVPVQTASISSLPELKPYSAYEGCTPISRNIFLGDDSDHLPFIPFADDPGFDWAENAEFFTYLAWESRFFDPDQDLIILEAASRLQRAWSITPEQMDKMTVFPRSLLSQPEQAVQRSLEVRESDHGLGLFTTEPVKEDEFVLEYVGEIIYGSTIDSRDALARHRTRNYVFGLDTTFAIDATSAGNISRYINHADDANCYSRLLQVNDENRIGIFAIRDIEPGEEISINYGTQFFQADEAVP</sequence>
<dbReference type="EMBL" id="KI925465">
    <property type="protein sequence ID" value="ETW75709.1"/>
    <property type="molecule type" value="Genomic_DNA"/>
</dbReference>
<dbReference type="GeneID" id="20666159"/>
<proteinExistence type="predicted"/>
<reference evidence="4 5" key="1">
    <citation type="journal article" date="2012" name="New Phytol.">
        <title>Insight into trade-off between wood decay and parasitism from the genome of a fungal forest pathogen.</title>
        <authorList>
            <person name="Olson A."/>
            <person name="Aerts A."/>
            <person name="Asiegbu F."/>
            <person name="Belbahri L."/>
            <person name="Bouzid O."/>
            <person name="Broberg A."/>
            <person name="Canback B."/>
            <person name="Coutinho P.M."/>
            <person name="Cullen D."/>
            <person name="Dalman K."/>
            <person name="Deflorio G."/>
            <person name="van Diepen L.T."/>
            <person name="Dunand C."/>
            <person name="Duplessis S."/>
            <person name="Durling M."/>
            <person name="Gonthier P."/>
            <person name="Grimwood J."/>
            <person name="Fossdal C.G."/>
            <person name="Hansson D."/>
            <person name="Henrissat B."/>
            <person name="Hietala A."/>
            <person name="Himmelstrand K."/>
            <person name="Hoffmeister D."/>
            <person name="Hogberg N."/>
            <person name="James T.Y."/>
            <person name="Karlsson M."/>
            <person name="Kohler A."/>
            <person name="Kues U."/>
            <person name="Lee Y.H."/>
            <person name="Lin Y.C."/>
            <person name="Lind M."/>
            <person name="Lindquist E."/>
            <person name="Lombard V."/>
            <person name="Lucas S."/>
            <person name="Lunden K."/>
            <person name="Morin E."/>
            <person name="Murat C."/>
            <person name="Park J."/>
            <person name="Raffaello T."/>
            <person name="Rouze P."/>
            <person name="Salamov A."/>
            <person name="Schmutz J."/>
            <person name="Solheim H."/>
            <person name="Stahlberg J."/>
            <person name="Velez H."/>
            <person name="de Vries R.P."/>
            <person name="Wiebenga A."/>
            <person name="Woodward S."/>
            <person name="Yakovlev I."/>
            <person name="Garbelotto M."/>
            <person name="Martin F."/>
            <person name="Grigoriev I.V."/>
            <person name="Stenlid J."/>
        </authorList>
    </citation>
    <scope>NUCLEOTIDE SEQUENCE [LARGE SCALE GENOMIC DNA]</scope>
    <source>
        <strain evidence="4 5">TC 32-1</strain>
    </source>
</reference>
<dbReference type="PANTHER" id="PTHR45747">
    <property type="entry name" value="HISTONE-LYSINE N-METHYLTRANSFERASE E(Z)"/>
    <property type="match status" value="1"/>
</dbReference>
<dbReference type="KEGG" id="hir:HETIRDRAFT_106382"/>
<keyword evidence="5" id="KW-1185">Reference proteome</keyword>
<keyword evidence="1" id="KW-0805">Transcription regulation</keyword>
<dbReference type="InterPro" id="IPR046341">
    <property type="entry name" value="SET_dom_sf"/>
</dbReference>
<gene>
    <name evidence="4" type="ORF">HETIRDRAFT_106382</name>
</gene>
<dbReference type="PANTHER" id="PTHR45747:SF4">
    <property type="entry name" value="HISTONE-LYSINE N-METHYLTRANSFERASE E(Z)"/>
    <property type="match status" value="1"/>
</dbReference>
<dbReference type="InterPro" id="IPR045318">
    <property type="entry name" value="EZH1/2-like"/>
</dbReference>
<dbReference type="Pfam" id="PF00856">
    <property type="entry name" value="SET"/>
    <property type="match status" value="1"/>
</dbReference>
<organism evidence="4 5">
    <name type="scientific">Heterobasidion irregulare (strain TC 32-1)</name>
    <dbReference type="NCBI Taxonomy" id="747525"/>
    <lineage>
        <taxon>Eukaryota</taxon>
        <taxon>Fungi</taxon>
        <taxon>Dikarya</taxon>
        <taxon>Basidiomycota</taxon>
        <taxon>Agaricomycotina</taxon>
        <taxon>Agaricomycetes</taxon>
        <taxon>Russulales</taxon>
        <taxon>Bondarzewiaceae</taxon>
        <taxon>Heterobasidion</taxon>
        <taxon>Heterobasidion annosum species complex</taxon>
    </lineage>
</organism>
<accession>W4JQF0</accession>
<dbReference type="eggNOG" id="KOG1079">
    <property type="taxonomic scope" value="Eukaryota"/>
</dbReference>
<dbReference type="InParanoid" id="W4JQF0"/>
<dbReference type="STRING" id="747525.W4JQF0"/>
<dbReference type="SMART" id="SM00317">
    <property type="entry name" value="SET"/>
    <property type="match status" value="1"/>
</dbReference>
<name>W4JQF0_HETIT</name>
<evidence type="ECO:0000256" key="1">
    <source>
        <dbReference type="ARBA" id="ARBA00023015"/>
    </source>
</evidence>
<dbReference type="RefSeq" id="XP_009551972.1">
    <property type="nucleotide sequence ID" value="XM_009553677.1"/>
</dbReference>
<dbReference type="GO" id="GO:0046976">
    <property type="term" value="F:histone H3K27 methyltransferase activity"/>
    <property type="evidence" value="ECO:0007669"/>
    <property type="project" value="TreeGrafter"/>
</dbReference>
<dbReference type="Gene3D" id="2.170.270.10">
    <property type="entry name" value="SET domain"/>
    <property type="match status" value="1"/>
</dbReference>
<protein>
    <recommendedName>
        <fullName evidence="3">SET domain-containing protein</fullName>
    </recommendedName>
</protein>
<evidence type="ECO:0000313" key="5">
    <source>
        <dbReference type="Proteomes" id="UP000030671"/>
    </source>
</evidence>
<dbReference type="InterPro" id="IPR001214">
    <property type="entry name" value="SET_dom"/>
</dbReference>
<evidence type="ECO:0000313" key="4">
    <source>
        <dbReference type="EMBL" id="ETW75709.1"/>
    </source>
</evidence>
<dbReference type="Proteomes" id="UP000030671">
    <property type="component" value="Unassembled WGS sequence"/>
</dbReference>
<evidence type="ECO:0000259" key="3">
    <source>
        <dbReference type="PROSITE" id="PS50280"/>
    </source>
</evidence>
<dbReference type="SUPFAM" id="SSF82199">
    <property type="entry name" value="SET domain"/>
    <property type="match status" value="1"/>
</dbReference>
<evidence type="ECO:0000256" key="2">
    <source>
        <dbReference type="ARBA" id="ARBA00023163"/>
    </source>
</evidence>
<dbReference type="OrthoDB" id="6141102at2759"/>
<dbReference type="HOGENOM" id="CLU_1049940_0_0_1"/>
<feature type="domain" description="SET" evidence="3">
    <location>
        <begin position="140"/>
        <end position="254"/>
    </location>
</feature>